<protein>
    <submittedName>
        <fullName evidence="5">Uncharacterized protein</fullName>
    </submittedName>
</protein>
<dbReference type="Gene3D" id="2.60.40.10">
    <property type="entry name" value="Immunoglobulins"/>
    <property type="match status" value="1"/>
</dbReference>
<feature type="compositionally biased region" description="Polar residues" evidence="1">
    <location>
        <begin position="130"/>
        <end position="144"/>
    </location>
</feature>
<evidence type="ECO:0000313" key="5">
    <source>
        <dbReference type="EMBL" id="AOZ71967.1"/>
    </source>
</evidence>
<keyword evidence="6" id="KW-1185">Reference proteome</keyword>
<accession>A0A1D9MI39</accession>
<organism evidence="5 6">
    <name type="scientific">Boudabousia tangfeifanii</name>
    <dbReference type="NCBI Taxonomy" id="1912795"/>
    <lineage>
        <taxon>Bacteria</taxon>
        <taxon>Bacillati</taxon>
        <taxon>Actinomycetota</taxon>
        <taxon>Actinomycetes</taxon>
        <taxon>Actinomycetales</taxon>
        <taxon>Actinomycetaceae</taxon>
        <taxon>Boudabousia</taxon>
    </lineage>
</organism>
<feature type="region of interest" description="Disordered" evidence="1">
    <location>
        <begin position="124"/>
        <end position="154"/>
    </location>
</feature>
<dbReference type="InterPro" id="IPR045826">
    <property type="entry name" value="SpaA_PFL_dom_2"/>
</dbReference>
<feature type="domain" description="SpaA-like prealbumin fold" evidence="3">
    <location>
        <begin position="1392"/>
        <end position="1499"/>
    </location>
</feature>
<evidence type="ECO:0000256" key="1">
    <source>
        <dbReference type="SAM" id="MobiDB-lite"/>
    </source>
</evidence>
<feature type="transmembrane region" description="Helical" evidence="2">
    <location>
        <begin position="34"/>
        <end position="54"/>
    </location>
</feature>
<feature type="domain" description="SpaA-like prealbumin fold" evidence="4">
    <location>
        <begin position="875"/>
        <end position="988"/>
    </location>
</feature>
<dbReference type="InterPro" id="IPR013783">
    <property type="entry name" value="Ig-like_fold"/>
</dbReference>
<dbReference type="Pfam" id="PF19403">
    <property type="entry name" value="SpaA_2"/>
    <property type="match status" value="1"/>
</dbReference>
<gene>
    <name evidence="5" type="ORF">BK816_00555</name>
</gene>
<feature type="compositionally biased region" description="Polar residues" evidence="1">
    <location>
        <begin position="1364"/>
        <end position="1377"/>
    </location>
</feature>
<dbReference type="RefSeq" id="WP_071163433.1">
    <property type="nucleotide sequence ID" value="NZ_CP017812.1"/>
</dbReference>
<keyword evidence="2" id="KW-1133">Transmembrane helix</keyword>
<evidence type="ECO:0000259" key="4">
    <source>
        <dbReference type="Pfam" id="PF19403"/>
    </source>
</evidence>
<dbReference type="EMBL" id="CP017812">
    <property type="protein sequence ID" value="AOZ71967.1"/>
    <property type="molecule type" value="Genomic_DNA"/>
</dbReference>
<dbReference type="SUPFAM" id="SSF50998">
    <property type="entry name" value="Quinoprotein alcohol dehydrogenase-like"/>
    <property type="match status" value="1"/>
</dbReference>
<feature type="transmembrane region" description="Helical" evidence="2">
    <location>
        <begin position="1544"/>
        <end position="1565"/>
    </location>
</feature>
<proteinExistence type="predicted"/>
<dbReference type="InterPro" id="IPR011047">
    <property type="entry name" value="Quinoprotein_ADH-like_sf"/>
</dbReference>
<feature type="region of interest" description="Disordered" evidence="1">
    <location>
        <begin position="1346"/>
        <end position="1377"/>
    </location>
</feature>
<feature type="region of interest" description="Disordered" evidence="1">
    <location>
        <begin position="1"/>
        <end position="21"/>
    </location>
</feature>
<dbReference type="Pfam" id="PF17802">
    <property type="entry name" value="SpaA"/>
    <property type="match status" value="1"/>
</dbReference>
<dbReference type="InterPro" id="IPR041033">
    <property type="entry name" value="SpaA_PFL_dom_1"/>
</dbReference>
<keyword evidence="2" id="KW-0812">Transmembrane</keyword>
<dbReference type="OrthoDB" id="3256990at2"/>
<dbReference type="GO" id="GO:0005975">
    <property type="term" value="P:carbohydrate metabolic process"/>
    <property type="evidence" value="ECO:0007669"/>
    <property type="project" value="UniProtKB-ARBA"/>
</dbReference>
<sequence length="1572" mass="166909">MPNYIFDDRRTGRQAPENGDFSAEKARKRHYRHYGFAAIAATAALIGTSALTMGTAEQAGAWVNDPSIEEAVGDATTITSTLEHDFKGKEPAPGVEFNYNGSFKYEVPKGVTNTATITVTQDPEAPFTQKDPQTSDLTLTSGTVDSARKSPDDPNTWIYEVSGINADGTATFSAPAKISENAQPGDIFTASMNMTTDIKGTTGFAPISKNIENDPGTRCSGVAVYKWTVPEGNIGAWLADIKFVDPKSKNQATIDPLPASAMDLADPNLTKRNGIRITSPGGTPGDLTNQFLEGAVLRNNDSTKPLFGVDPQLTNPTFLDSINWRYNPDSWTGTQWIQPGTVFEMRRGFQYSNCLDPAIPKDLNPDRLDTMGFQVDMGRKLIPSSRGDVDTFRLPGGPVQEKNNWCDNIYVTDAGDSTTNPTNIKLINIDDPLHSPDGFSIPFESKNGGIAIARQFPQWIYFIPKIGGQANTLKRMRVPLPGSTDPEAIKIGTIENVTLSGETLVSIANQASAFDPEGNLWVVSQTRGTALPMKFTFTDKDLKLPDGSPDPEAGKAATLEKKAGIPIPSGYQLNDLAFFEDGSMLFTMGTKAGPAKTFYIPKEEVNKPRGTNPYSFNLIDTSKMKPWGTYSNIKVVYGSAFGKDGNLYSGSGDLTKGFKNLYQQPEIGNKTEVAPQVDFEPAVAKGILDLTSCQYGHPTPGPEGFKVRKSAVDPVTGTLAPAGEHTRNPVMIGADGTATLRYVVTATNVGNAEAVLADIQDTFTPPAGFKITHVGVLDLKTDKVLMNEDYSDGSNPFPITLPGGKVASGESKIYAIKIKVKAENLEAANNVAAQKCENEGPGKPGTGFFNQVALEGDKDGKDNNDSCIPFTGQPTAHLKLVKQIVDQNGRVINSQVPDDLGHFVLAATGTNPETGSPLAGANGQAKPTEGVAVDQDVVAGNYKLAELINQPEAIPGYYKSGEWTCEGGTMVDKQTVNVPKNGSATCTIKNTRIPRFHIEKLAGTPDKKLGNEHVGEAVVLKGGKGDLVYKMKVTNDSAFAGNTGEIKDFFTAPAGLVFDTDKTATVTYDGQGSRVGGKDTYTEQELKENAVLATSINNLGPQESGTFTITIPVKADTSKVEGSEVTKFEQAQAGLAVCNSETANTNGKAVKLANLTDKAALNNVALAFESPNYAEDNAVWYRDNFACIPVVENKWTVAKFSQFDPAADGADEANNGGDGYVKTPGSTGTSVTLTSAQDGSLSATVKYKVVATNAGKNASAQPAITDVITLPQGFEITSAKYGKDENALAPVSNVQGNTVTFEIPAGTEAINGGESVNYYIEVTGKISAEAAAKLNWSATDSAAKGAGECENEGAGKPGTGFFNKVSTQDDPGTDGNNDACTPVKPQLGIALVEKTDANGTRLSGAKFALYKAANSTTKPYTMGELVKAELDELTADNENRFPQDALASNDGDNKYMGRFVTPTLNAGTVYFLVETKSPTKDYSLLPEPLVFKVDGSGNIVPLNLKTGEPTGQATDGTFAVAGPKVTVHDPRAGELPKAGGNGHMPLAVGGTLLLLISTLGMTQAVRRRNKMA</sequence>
<feature type="compositionally biased region" description="Basic and acidic residues" evidence="1">
    <location>
        <begin position="1"/>
        <end position="11"/>
    </location>
</feature>
<evidence type="ECO:0000259" key="3">
    <source>
        <dbReference type="Pfam" id="PF17802"/>
    </source>
</evidence>
<name>A0A1D9MI39_9ACTO</name>
<dbReference type="KEGG" id="avu:BK816_00555"/>
<dbReference type="Proteomes" id="UP000176288">
    <property type="component" value="Chromosome"/>
</dbReference>
<reference evidence="5 6" key="1">
    <citation type="submission" date="2016-10" db="EMBL/GenBank/DDBJ databases">
        <title>Actinomyces aegypiusis sp. nov., isolated from the Aegypius monachus in Qinghai Tibet Plateau China.</title>
        <authorList>
            <person name="Wang Y."/>
        </authorList>
    </citation>
    <scope>NUCLEOTIDE SEQUENCE [LARGE SCALE GENOMIC DNA]</scope>
    <source>
        <strain evidence="5 6">VUL4_3</strain>
    </source>
</reference>
<keyword evidence="2" id="KW-0472">Membrane</keyword>
<evidence type="ECO:0000313" key="6">
    <source>
        <dbReference type="Proteomes" id="UP000176288"/>
    </source>
</evidence>
<evidence type="ECO:0000256" key="2">
    <source>
        <dbReference type="SAM" id="Phobius"/>
    </source>
</evidence>